<dbReference type="Proteomes" id="UP000094271">
    <property type="component" value="Unassembled WGS sequence"/>
</dbReference>
<dbReference type="Proteomes" id="UP000094869">
    <property type="component" value="Unassembled WGS sequence"/>
</dbReference>
<dbReference type="RefSeq" id="WP_069151582.1">
    <property type="nucleotide sequence ID" value="NZ_DBFYTW010000419.1"/>
</dbReference>
<organism evidence="3 6">
    <name type="scientific">Eisenbergiella tayi</name>
    <dbReference type="NCBI Taxonomy" id="1432052"/>
    <lineage>
        <taxon>Bacteria</taxon>
        <taxon>Bacillati</taxon>
        <taxon>Bacillota</taxon>
        <taxon>Clostridia</taxon>
        <taxon>Lachnospirales</taxon>
        <taxon>Lachnospiraceae</taxon>
        <taxon>Eisenbergiella</taxon>
    </lineage>
</organism>
<feature type="transmembrane region" description="Helical" evidence="1">
    <location>
        <begin position="174"/>
        <end position="194"/>
    </location>
</feature>
<evidence type="ECO:0000313" key="5">
    <source>
        <dbReference type="EMBL" id="ODR52367.1"/>
    </source>
</evidence>
<sequence>MSKGKRIGYGVLSLLPLLFMLLIQVLGGQIIYAAVTVYMSMQPGMDPAMLNDIVYTYVMEHYTGILLLIQGVTLLVFGCWYYLGFTRKKERGSAKNLLHIHNLAGIFLLSVGIYFFVTLFLVAADHLVPDIMDEYNMLMEESGIVGLTLLSSIVTLVMAPLGEELIFRGLTLQYLRKTGLGFHAANIIQAILFGIAHMNWIQGIYAFLLGLILGWLCKRFKTLAAPMLLHMFFNFSGTYIAALIDPLPENIWLYLFLFAAFSIFTFLGIKVLGKAPLYQEKTI</sequence>
<feature type="transmembrane region" description="Helical" evidence="1">
    <location>
        <begin position="103"/>
        <end position="124"/>
    </location>
</feature>
<evidence type="ECO:0000313" key="4">
    <source>
        <dbReference type="EMBL" id="ODR41564.1"/>
    </source>
</evidence>
<keyword evidence="1" id="KW-1133">Transmembrane helix</keyword>
<name>A0A1E3A9R7_9FIRM</name>
<evidence type="ECO:0000313" key="8">
    <source>
        <dbReference type="Proteomes" id="UP000094869"/>
    </source>
</evidence>
<dbReference type="EMBL" id="MCGH01000002">
    <property type="protein sequence ID" value="ODM05237.1"/>
    <property type="molecule type" value="Genomic_DNA"/>
</dbReference>
<evidence type="ECO:0000256" key="1">
    <source>
        <dbReference type="SAM" id="Phobius"/>
    </source>
</evidence>
<feature type="transmembrane region" description="Helical" evidence="1">
    <location>
        <begin position="144"/>
        <end position="162"/>
    </location>
</feature>
<dbReference type="InterPro" id="IPR003675">
    <property type="entry name" value="Rce1/LyrA-like_dom"/>
</dbReference>
<dbReference type="GO" id="GO:0006508">
    <property type="term" value="P:proteolysis"/>
    <property type="evidence" value="ECO:0007669"/>
    <property type="project" value="UniProtKB-KW"/>
</dbReference>
<comment type="caution">
    <text evidence="3">The sequence shown here is derived from an EMBL/GenBank/DDBJ whole genome shotgun (WGS) entry which is preliminary data.</text>
</comment>
<evidence type="ECO:0000259" key="2">
    <source>
        <dbReference type="Pfam" id="PF02517"/>
    </source>
</evidence>
<keyword evidence="3" id="KW-0645">Protease</keyword>
<keyword evidence="3" id="KW-0378">Hydrolase</keyword>
<proteinExistence type="predicted"/>
<evidence type="ECO:0000313" key="3">
    <source>
        <dbReference type="EMBL" id="ODM05237.1"/>
    </source>
</evidence>
<protein>
    <submittedName>
        <fullName evidence="3">CAAX amino terminal protease self-immunity</fullName>
    </submittedName>
</protein>
<evidence type="ECO:0000313" key="7">
    <source>
        <dbReference type="Proteomes" id="UP000094271"/>
    </source>
</evidence>
<keyword evidence="8" id="KW-1185">Reference proteome</keyword>
<dbReference type="Proteomes" id="UP000094067">
    <property type="component" value="Unassembled WGS sequence"/>
</dbReference>
<dbReference type="AlphaFoldDB" id="A0A1E3A9R7"/>
<evidence type="ECO:0000313" key="6">
    <source>
        <dbReference type="Proteomes" id="UP000094067"/>
    </source>
</evidence>
<keyword evidence="1" id="KW-0472">Membrane</keyword>
<feature type="domain" description="CAAX prenyl protease 2/Lysostaphin resistance protein A-like" evidence="2">
    <location>
        <begin position="148"/>
        <end position="235"/>
    </location>
</feature>
<dbReference type="EMBL" id="MEHD01000030">
    <property type="protein sequence ID" value="ODR52367.1"/>
    <property type="molecule type" value="Genomic_DNA"/>
</dbReference>
<feature type="transmembrane region" description="Helical" evidence="1">
    <location>
        <begin position="61"/>
        <end position="83"/>
    </location>
</feature>
<reference evidence="3 6" key="1">
    <citation type="submission" date="2016-07" db="EMBL/GenBank/DDBJ databases">
        <title>Characterization of isolates of Eisenbergiella tayi derived from blood cultures, using whole genome sequencing.</title>
        <authorList>
            <person name="Burdz T."/>
            <person name="Wiebe D."/>
            <person name="Huynh C."/>
            <person name="Bernard K."/>
        </authorList>
    </citation>
    <scope>NUCLEOTIDE SEQUENCE [LARGE SCALE GENOMIC DNA]</scope>
    <source>
        <strain evidence="3 6">NML 110608</strain>
    </source>
</reference>
<keyword evidence="1" id="KW-0812">Transmembrane</keyword>
<feature type="transmembrane region" description="Helical" evidence="1">
    <location>
        <begin position="251"/>
        <end position="273"/>
    </location>
</feature>
<dbReference type="PANTHER" id="PTHR43592">
    <property type="entry name" value="CAAX AMINO TERMINAL PROTEASE"/>
    <property type="match status" value="1"/>
</dbReference>
<dbReference type="GO" id="GO:0004175">
    <property type="term" value="F:endopeptidase activity"/>
    <property type="evidence" value="ECO:0007669"/>
    <property type="project" value="UniProtKB-ARBA"/>
</dbReference>
<gene>
    <name evidence="4" type="ORF">BEI59_32465</name>
    <name evidence="3" type="ORF">BEI61_01120</name>
    <name evidence="5" type="ORF">BEI63_19985</name>
</gene>
<dbReference type="EMBL" id="MEHA01000040">
    <property type="protein sequence ID" value="ODR41564.1"/>
    <property type="molecule type" value="Genomic_DNA"/>
</dbReference>
<feature type="transmembrane region" description="Helical" evidence="1">
    <location>
        <begin position="224"/>
        <end position="245"/>
    </location>
</feature>
<feature type="transmembrane region" description="Helical" evidence="1">
    <location>
        <begin position="12"/>
        <end position="41"/>
    </location>
</feature>
<dbReference type="PANTHER" id="PTHR43592:SF15">
    <property type="entry name" value="CAAX AMINO TERMINAL PROTEASE FAMILY PROTEIN"/>
    <property type="match status" value="1"/>
</dbReference>
<dbReference type="GO" id="GO:0080120">
    <property type="term" value="P:CAAX-box protein maturation"/>
    <property type="evidence" value="ECO:0007669"/>
    <property type="project" value="UniProtKB-ARBA"/>
</dbReference>
<feature type="transmembrane region" description="Helical" evidence="1">
    <location>
        <begin position="200"/>
        <end position="217"/>
    </location>
</feature>
<reference evidence="4 7" key="3">
    <citation type="submission" date="2016-08" db="EMBL/GenBank/DDBJ databases">
        <authorList>
            <person name="Seilhamer J.J."/>
        </authorList>
    </citation>
    <scope>NUCLEOTIDE SEQUENCE [LARGE SCALE GENOMIC DNA]</scope>
    <source>
        <strain evidence="4 7">NML150140-1</strain>
    </source>
</reference>
<accession>A0A1E3A9R7</accession>
<dbReference type="Pfam" id="PF02517">
    <property type="entry name" value="Rce1-like"/>
    <property type="match status" value="1"/>
</dbReference>
<dbReference type="OrthoDB" id="9782250at2"/>
<reference evidence="5 8" key="2">
    <citation type="submission" date="2016-08" db="EMBL/GenBank/DDBJ databases">
        <title>Characterization of Isolates of Eisenbergiella tayi Derived from Blood Cultures, Using Whole Genome Sequencing.</title>
        <authorList>
            <person name="Bernier A.-M."/>
            <person name="Burdz T."/>
            <person name="Wiebe D."/>
            <person name="Bernard K."/>
        </authorList>
    </citation>
    <scope>NUCLEOTIDE SEQUENCE [LARGE SCALE GENOMIC DNA]</scope>
    <source>
        <strain evidence="5 8">NML120146</strain>
    </source>
</reference>